<comment type="cofactor">
    <cofactor evidence="1">
        <name>[3Fe-4S] cluster</name>
        <dbReference type="ChEBI" id="CHEBI:21137"/>
    </cofactor>
</comment>
<comment type="caution">
    <text evidence="5">The sequence shown here is derived from an EMBL/GenBank/DDBJ whole genome shotgun (WGS) entry which is preliminary data.</text>
</comment>
<protein>
    <submittedName>
        <fullName evidence="5">2Fe-2S iron-sulfur cluster-binding protein</fullName>
    </submittedName>
</protein>
<dbReference type="InterPro" id="IPR006058">
    <property type="entry name" value="2Fe2S_fd_BS"/>
</dbReference>
<evidence type="ECO:0000313" key="5">
    <source>
        <dbReference type="EMBL" id="MFD2638643.1"/>
    </source>
</evidence>
<evidence type="ECO:0000259" key="4">
    <source>
        <dbReference type="PROSITE" id="PS51085"/>
    </source>
</evidence>
<dbReference type="InterPro" id="IPR001041">
    <property type="entry name" value="2Fe-2S_ferredoxin-type"/>
</dbReference>
<feature type="domain" description="2Fe-2S ferredoxin-type" evidence="4">
    <location>
        <begin position="1"/>
        <end position="85"/>
    </location>
</feature>
<name>A0ABW5QA30_9BACI</name>
<dbReference type="SUPFAM" id="SSF54292">
    <property type="entry name" value="2Fe-2S ferredoxin-like"/>
    <property type="match status" value="1"/>
</dbReference>
<dbReference type="RefSeq" id="WP_054752367.1">
    <property type="nucleotide sequence ID" value="NZ_JBHUMZ010000019.1"/>
</dbReference>
<dbReference type="Proteomes" id="UP001597452">
    <property type="component" value="Unassembled WGS sequence"/>
</dbReference>
<gene>
    <name evidence="5" type="ORF">ACFSW4_07200</name>
</gene>
<dbReference type="InterPro" id="IPR012675">
    <property type="entry name" value="Beta-grasp_dom_sf"/>
</dbReference>
<keyword evidence="6" id="KW-1185">Reference proteome</keyword>
<evidence type="ECO:0000313" key="6">
    <source>
        <dbReference type="Proteomes" id="UP001597452"/>
    </source>
</evidence>
<dbReference type="PANTHER" id="PTHR11921">
    <property type="entry name" value="SUCCINATE DEHYDROGENASE IRON-SULFUR PROTEIN"/>
    <property type="match status" value="1"/>
</dbReference>
<dbReference type="InterPro" id="IPR050573">
    <property type="entry name" value="SDH/FRD_Iron-Sulfur"/>
</dbReference>
<accession>A0ABW5QA30</accession>
<dbReference type="EMBL" id="JBHUMZ010000019">
    <property type="protein sequence ID" value="MFD2638643.1"/>
    <property type="molecule type" value="Genomic_DNA"/>
</dbReference>
<proteinExistence type="inferred from homology"/>
<dbReference type="InterPro" id="IPR036010">
    <property type="entry name" value="2Fe-2S_ferredoxin-like_sf"/>
</dbReference>
<dbReference type="PANTHER" id="PTHR11921:SF29">
    <property type="entry name" value="SUCCINATE DEHYDROGENASE [UBIQUINONE] IRON-SULFUR SUBUNIT, MITOCHONDRIAL"/>
    <property type="match status" value="1"/>
</dbReference>
<dbReference type="Pfam" id="PF13085">
    <property type="entry name" value="Fer2_3"/>
    <property type="match status" value="1"/>
</dbReference>
<comment type="similarity">
    <text evidence="2">Belongs to the succinate dehydrogenase/fumarate reductase iron-sulfur protein family.</text>
</comment>
<organism evidence="5 6">
    <name type="scientific">Piscibacillus salipiscarius</name>
    <dbReference type="NCBI Taxonomy" id="299480"/>
    <lineage>
        <taxon>Bacteria</taxon>
        <taxon>Bacillati</taxon>
        <taxon>Bacillota</taxon>
        <taxon>Bacilli</taxon>
        <taxon>Bacillales</taxon>
        <taxon>Bacillaceae</taxon>
        <taxon>Piscibacillus</taxon>
    </lineage>
</organism>
<sequence>MNLHVKIDRGSHVSEYHVNCPKVMTVLNVLEKIYQEHDPSIAYRFSCRTGLCTTCMMMINGKPDLSCQKNAEAGSDGYLTLAPLPKGYTIRDLVKEY</sequence>
<reference evidence="6" key="1">
    <citation type="journal article" date="2019" name="Int. J. Syst. Evol. Microbiol.">
        <title>The Global Catalogue of Microorganisms (GCM) 10K type strain sequencing project: providing services to taxonomists for standard genome sequencing and annotation.</title>
        <authorList>
            <consortium name="The Broad Institute Genomics Platform"/>
            <consortium name="The Broad Institute Genome Sequencing Center for Infectious Disease"/>
            <person name="Wu L."/>
            <person name="Ma J."/>
        </authorList>
    </citation>
    <scope>NUCLEOTIDE SEQUENCE [LARGE SCALE GENOMIC DNA]</scope>
    <source>
        <strain evidence="6">TISTR 1571</strain>
    </source>
</reference>
<dbReference type="CDD" id="cd00207">
    <property type="entry name" value="fer2"/>
    <property type="match status" value="1"/>
</dbReference>
<evidence type="ECO:0000256" key="2">
    <source>
        <dbReference type="ARBA" id="ARBA00009433"/>
    </source>
</evidence>
<dbReference type="Gene3D" id="3.10.20.30">
    <property type="match status" value="1"/>
</dbReference>
<evidence type="ECO:0000256" key="1">
    <source>
        <dbReference type="ARBA" id="ARBA00001927"/>
    </source>
</evidence>
<dbReference type="PROSITE" id="PS00197">
    <property type="entry name" value="2FE2S_FER_1"/>
    <property type="match status" value="1"/>
</dbReference>
<dbReference type="PROSITE" id="PS51085">
    <property type="entry name" value="2FE2S_FER_2"/>
    <property type="match status" value="1"/>
</dbReference>
<comment type="cofactor">
    <cofactor evidence="3">
        <name>[2Fe-2S] cluster</name>
        <dbReference type="ChEBI" id="CHEBI:190135"/>
    </cofactor>
</comment>
<dbReference type="InterPro" id="IPR025192">
    <property type="entry name" value="Succ_DH/fum_Rdtase_N"/>
</dbReference>
<evidence type="ECO:0000256" key="3">
    <source>
        <dbReference type="ARBA" id="ARBA00034078"/>
    </source>
</evidence>